<dbReference type="InterPro" id="IPR020449">
    <property type="entry name" value="Tscrpt_reg_AraC-type_HTH"/>
</dbReference>
<feature type="domain" description="HTH araC/xylS-type" evidence="4">
    <location>
        <begin position="258"/>
        <end position="357"/>
    </location>
</feature>
<dbReference type="GO" id="GO:0003700">
    <property type="term" value="F:DNA-binding transcription factor activity"/>
    <property type="evidence" value="ECO:0007669"/>
    <property type="project" value="InterPro"/>
</dbReference>
<sequence length="358" mass="41464">MITKQVNEWDKVIQKYLFFYRDDFFELPYLSNSPQRMVNSITKIPVVQHKAVEQAIYTNSPFCTGVMHYRKIEEGLWILATNIKIEQNIIAKALYDEAEVSDYYFLSFSVFEYGFPTGNALTDKVMLLSKCWTFYKPKTVVSTYFYKGTTGKFCNLVFNKKWAEKNLSSQILDKGEELQKFLNRETGFLTWLDVVPNLDKMSNEIWKVLENNNKESFDLMNLKNEVCKTIITFFKTTLETSRIQEYKSLSNIDYSNVAKAEKIILHHLTSPFVGVEKIALDVHMSPTKLKAIFKSVFGSSMLQYHKEKNIQLAMQLIQKSDLQIKSIAIATGYESASKFTAAFKKRFGILPSEVLRPN</sequence>
<evidence type="ECO:0000313" key="6">
    <source>
        <dbReference type="Proteomes" id="UP000249177"/>
    </source>
</evidence>
<evidence type="ECO:0000259" key="4">
    <source>
        <dbReference type="PROSITE" id="PS01124"/>
    </source>
</evidence>
<dbReference type="SUPFAM" id="SSF46689">
    <property type="entry name" value="Homeodomain-like"/>
    <property type="match status" value="1"/>
</dbReference>
<evidence type="ECO:0000313" key="5">
    <source>
        <dbReference type="EMBL" id="PZX92313.1"/>
    </source>
</evidence>
<dbReference type="EMBL" id="QKXH01000011">
    <property type="protein sequence ID" value="PZX92313.1"/>
    <property type="molecule type" value="Genomic_DNA"/>
</dbReference>
<name>A0A2W7TP81_9FLAO</name>
<dbReference type="Gene3D" id="1.10.10.60">
    <property type="entry name" value="Homeodomain-like"/>
    <property type="match status" value="1"/>
</dbReference>
<dbReference type="InterPro" id="IPR018060">
    <property type="entry name" value="HTH_AraC"/>
</dbReference>
<dbReference type="PROSITE" id="PS01124">
    <property type="entry name" value="HTH_ARAC_FAMILY_2"/>
    <property type="match status" value="1"/>
</dbReference>
<keyword evidence="1" id="KW-0805">Transcription regulation</keyword>
<dbReference type="AlphaFoldDB" id="A0A2W7TP81"/>
<keyword evidence="6" id="KW-1185">Reference proteome</keyword>
<dbReference type="RefSeq" id="WP_111411111.1">
    <property type="nucleotide sequence ID" value="NZ_QKXH01000011.1"/>
</dbReference>
<dbReference type="InterPro" id="IPR009057">
    <property type="entry name" value="Homeodomain-like_sf"/>
</dbReference>
<dbReference type="GO" id="GO:0043565">
    <property type="term" value="F:sequence-specific DNA binding"/>
    <property type="evidence" value="ECO:0007669"/>
    <property type="project" value="InterPro"/>
</dbReference>
<dbReference type="InterPro" id="IPR053142">
    <property type="entry name" value="PchR_regulatory_protein"/>
</dbReference>
<evidence type="ECO:0000256" key="1">
    <source>
        <dbReference type="ARBA" id="ARBA00023015"/>
    </source>
</evidence>
<reference evidence="5 6" key="1">
    <citation type="submission" date="2018-06" db="EMBL/GenBank/DDBJ databases">
        <title>Flavobacterium sp IMCC34762, genome.</title>
        <authorList>
            <person name="Joung Y."/>
            <person name="Cho J."/>
            <person name="Song J."/>
        </authorList>
    </citation>
    <scope>NUCLEOTIDE SEQUENCE [LARGE SCALE GENOMIC DNA]</scope>
    <source>
        <strain evidence="5 6">IMCC34762</strain>
    </source>
</reference>
<keyword evidence="2" id="KW-0238">DNA-binding</keyword>
<dbReference type="Pfam" id="PF12833">
    <property type="entry name" value="HTH_18"/>
    <property type="match status" value="1"/>
</dbReference>
<evidence type="ECO:0000256" key="3">
    <source>
        <dbReference type="ARBA" id="ARBA00023163"/>
    </source>
</evidence>
<proteinExistence type="predicted"/>
<organism evidence="5 6">
    <name type="scientific">Flavobacterium aquariorum</name>
    <dbReference type="NCBI Taxonomy" id="2217670"/>
    <lineage>
        <taxon>Bacteria</taxon>
        <taxon>Pseudomonadati</taxon>
        <taxon>Bacteroidota</taxon>
        <taxon>Flavobacteriia</taxon>
        <taxon>Flavobacteriales</taxon>
        <taxon>Flavobacteriaceae</taxon>
        <taxon>Flavobacterium</taxon>
    </lineage>
</organism>
<keyword evidence="3" id="KW-0804">Transcription</keyword>
<comment type="caution">
    <text evidence="5">The sequence shown here is derived from an EMBL/GenBank/DDBJ whole genome shotgun (WGS) entry which is preliminary data.</text>
</comment>
<dbReference type="PRINTS" id="PR00032">
    <property type="entry name" value="HTHARAC"/>
</dbReference>
<protein>
    <recommendedName>
        <fullName evidence="4">HTH araC/xylS-type domain-containing protein</fullName>
    </recommendedName>
</protein>
<dbReference type="SMART" id="SM00342">
    <property type="entry name" value="HTH_ARAC"/>
    <property type="match status" value="1"/>
</dbReference>
<evidence type="ECO:0000256" key="2">
    <source>
        <dbReference type="ARBA" id="ARBA00023125"/>
    </source>
</evidence>
<dbReference type="PANTHER" id="PTHR47893:SF1">
    <property type="entry name" value="REGULATORY PROTEIN PCHR"/>
    <property type="match status" value="1"/>
</dbReference>
<gene>
    <name evidence="5" type="ORF">DOS84_16000</name>
</gene>
<dbReference type="Proteomes" id="UP000249177">
    <property type="component" value="Unassembled WGS sequence"/>
</dbReference>
<dbReference type="PANTHER" id="PTHR47893">
    <property type="entry name" value="REGULATORY PROTEIN PCHR"/>
    <property type="match status" value="1"/>
</dbReference>
<dbReference type="OrthoDB" id="1156172at2"/>
<accession>A0A2W7TP81</accession>